<keyword evidence="2" id="KW-1185">Reference proteome</keyword>
<protein>
    <submittedName>
        <fullName evidence="1">Uncharacterized protein</fullName>
    </submittedName>
</protein>
<dbReference type="EMBL" id="JAJEPX010000084">
    <property type="protein sequence ID" value="MCC2177952.1"/>
    <property type="molecule type" value="Genomic_DNA"/>
</dbReference>
<dbReference type="AlphaFoldDB" id="A0AAW4W2I7"/>
<dbReference type="RefSeq" id="WP_227601272.1">
    <property type="nucleotide sequence ID" value="NZ_JAJEPX010000084.1"/>
</dbReference>
<organism evidence="1 2">
    <name type="scientific">Agathobaculum butyriciproducens</name>
    <dbReference type="NCBI Taxonomy" id="1628085"/>
    <lineage>
        <taxon>Bacteria</taxon>
        <taxon>Bacillati</taxon>
        <taxon>Bacillota</taxon>
        <taxon>Clostridia</taxon>
        <taxon>Eubacteriales</taxon>
        <taxon>Butyricicoccaceae</taxon>
        <taxon>Agathobaculum</taxon>
    </lineage>
</organism>
<dbReference type="Proteomes" id="UP001298753">
    <property type="component" value="Unassembled WGS sequence"/>
</dbReference>
<name>A0AAW4W2I7_9FIRM</name>
<dbReference type="GeneID" id="98660641"/>
<evidence type="ECO:0000313" key="2">
    <source>
        <dbReference type="Proteomes" id="UP001298753"/>
    </source>
</evidence>
<proteinExistence type="predicted"/>
<reference evidence="1 2" key="1">
    <citation type="submission" date="2021-10" db="EMBL/GenBank/DDBJ databases">
        <title>Anaerobic single-cell dispensing facilitates the cultivation of human gut bacteria.</title>
        <authorList>
            <person name="Afrizal A."/>
        </authorList>
    </citation>
    <scope>NUCLEOTIDE SEQUENCE [LARGE SCALE GENOMIC DNA]</scope>
    <source>
        <strain evidence="1 2">CLA-AA-H270</strain>
    </source>
</reference>
<comment type="caution">
    <text evidence="1">The sequence shown here is derived from an EMBL/GenBank/DDBJ whole genome shotgun (WGS) entry which is preliminary data.</text>
</comment>
<evidence type="ECO:0000313" key="1">
    <source>
        <dbReference type="EMBL" id="MCC2177952.1"/>
    </source>
</evidence>
<sequence length="136" mass="15618">MVLVSVQPEDNGLTSWWRPTHHMNWENVCRAAHSACSEVFTDAVIYVNEEPIKTPNSGELLTFTASDADEILKITEHSTITLHGRRNVPMIMTFCNHLQLVEVKLPCLNNRIMESDYQKFNMLLGPYMDRIESAMH</sequence>
<gene>
    <name evidence="1" type="ORF">LKD22_12615</name>
</gene>
<accession>A0AAW4W2I7</accession>